<dbReference type="AlphaFoldDB" id="F8L7E6"/>
<evidence type="ECO:0000256" key="6">
    <source>
        <dbReference type="ARBA" id="ARBA00023316"/>
    </source>
</evidence>
<dbReference type="OrthoDB" id="9787225at2"/>
<dbReference type="HOGENOM" id="CLU_844259_0_0_0"/>
<evidence type="ECO:0000256" key="4">
    <source>
        <dbReference type="ARBA" id="ARBA00022960"/>
    </source>
</evidence>
<gene>
    <name evidence="9" type="ordered locus">SNE_A08000</name>
</gene>
<protein>
    <recommendedName>
        <fullName evidence="8">L,D-TPase catalytic domain-containing protein</fullName>
    </recommendedName>
</protein>
<dbReference type="KEGG" id="sng:SNE_A08000"/>
<evidence type="ECO:0000259" key="8">
    <source>
        <dbReference type="PROSITE" id="PS52029"/>
    </source>
</evidence>
<dbReference type="PANTHER" id="PTHR30582">
    <property type="entry name" value="L,D-TRANSPEPTIDASE"/>
    <property type="match status" value="1"/>
</dbReference>
<dbReference type="EMBL" id="FR872582">
    <property type="protein sequence ID" value="CCB88677.1"/>
    <property type="molecule type" value="Genomic_DNA"/>
</dbReference>
<evidence type="ECO:0000256" key="5">
    <source>
        <dbReference type="ARBA" id="ARBA00022984"/>
    </source>
</evidence>
<dbReference type="RefSeq" id="WP_013943144.1">
    <property type="nucleotide sequence ID" value="NC_015713.1"/>
</dbReference>
<dbReference type="eggNOG" id="COG1376">
    <property type="taxonomic scope" value="Bacteria"/>
</dbReference>
<dbReference type="CDD" id="cd16913">
    <property type="entry name" value="YkuD_like"/>
    <property type="match status" value="1"/>
</dbReference>
<dbReference type="Proteomes" id="UP000000496">
    <property type="component" value="Chromosome gsn.131"/>
</dbReference>
<name>F8L7E6_SIMNZ</name>
<dbReference type="GO" id="GO:0071972">
    <property type="term" value="F:peptidoglycan L,D-transpeptidase activity"/>
    <property type="evidence" value="ECO:0007669"/>
    <property type="project" value="TreeGrafter"/>
</dbReference>
<feature type="active site" description="Proton donor/acceptor" evidence="7">
    <location>
        <position position="266"/>
    </location>
</feature>
<dbReference type="STRING" id="331113.SNE_A08000"/>
<dbReference type="Gene3D" id="2.40.440.10">
    <property type="entry name" value="L,D-transpeptidase catalytic domain-like"/>
    <property type="match status" value="1"/>
</dbReference>
<comment type="similarity">
    <text evidence="2">Belongs to the YkuD family.</text>
</comment>
<evidence type="ECO:0000256" key="2">
    <source>
        <dbReference type="ARBA" id="ARBA00005992"/>
    </source>
</evidence>
<evidence type="ECO:0000313" key="10">
    <source>
        <dbReference type="Proteomes" id="UP000000496"/>
    </source>
</evidence>
<evidence type="ECO:0000256" key="3">
    <source>
        <dbReference type="ARBA" id="ARBA00022679"/>
    </source>
</evidence>
<dbReference type="Pfam" id="PF03734">
    <property type="entry name" value="YkuD"/>
    <property type="match status" value="1"/>
</dbReference>
<dbReference type="InterPro" id="IPR005490">
    <property type="entry name" value="LD_TPept_cat_dom"/>
</dbReference>
<keyword evidence="6 7" id="KW-0961">Cell wall biogenesis/degradation</keyword>
<proteinExistence type="inferred from homology"/>
<keyword evidence="3" id="KW-0808">Transferase</keyword>
<dbReference type="GO" id="GO:0016740">
    <property type="term" value="F:transferase activity"/>
    <property type="evidence" value="ECO:0007669"/>
    <property type="project" value="UniProtKB-KW"/>
</dbReference>
<feature type="domain" description="L,D-TPase catalytic" evidence="8">
    <location>
        <begin position="163"/>
        <end position="319"/>
    </location>
</feature>
<organism evidence="9 10">
    <name type="scientific">Simkania negevensis (strain ATCC VR-1471 / DSM 27360 / Z)</name>
    <dbReference type="NCBI Taxonomy" id="331113"/>
    <lineage>
        <taxon>Bacteria</taxon>
        <taxon>Pseudomonadati</taxon>
        <taxon>Chlamydiota</taxon>
        <taxon>Chlamydiia</taxon>
        <taxon>Parachlamydiales</taxon>
        <taxon>Simkaniaceae</taxon>
        <taxon>Simkania</taxon>
    </lineage>
</organism>
<dbReference type="PROSITE" id="PS52029">
    <property type="entry name" value="LD_TPASE"/>
    <property type="match status" value="1"/>
</dbReference>
<dbReference type="GO" id="GO:0071555">
    <property type="term" value="P:cell wall organization"/>
    <property type="evidence" value="ECO:0007669"/>
    <property type="project" value="UniProtKB-UniRule"/>
</dbReference>
<dbReference type="GO" id="GO:0005576">
    <property type="term" value="C:extracellular region"/>
    <property type="evidence" value="ECO:0007669"/>
    <property type="project" value="TreeGrafter"/>
</dbReference>
<dbReference type="InterPro" id="IPR050979">
    <property type="entry name" value="LD-transpeptidase"/>
</dbReference>
<evidence type="ECO:0000256" key="7">
    <source>
        <dbReference type="PROSITE-ProRule" id="PRU01373"/>
    </source>
</evidence>
<dbReference type="UniPathway" id="UPA00219"/>
<dbReference type="SUPFAM" id="SSF141523">
    <property type="entry name" value="L,D-transpeptidase catalytic domain-like"/>
    <property type="match status" value="1"/>
</dbReference>
<keyword evidence="4 7" id="KW-0133">Cell shape</keyword>
<comment type="pathway">
    <text evidence="1 7">Cell wall biogenesis; peptidoglycan biosynthesis.</text>
</comment>
<sequence length="334" mass="38240">MSAPKKILMGSFALFALIGAVALVKKGALAKKEKASEEITYEEEVYGYEEDEVLLLEQEQRNERVSELLTPVKDQVAEEEVDHVWRLFTTGKKKLPIVETIRYKSRVPWLSGRPAWIADYAAHYATSRHFIARSLNGKRDYYTQKVSPGDQFNILSPEKNINFYLVIDLSRCKMWFYYHDLDVNERVLLKTYKVGLGRFDSETYSGLLTPKGRFLLGDKVATYKPGAKDFFREEEVEMIQVVGTRWIPFADEISGEGDNYRGYGMHGAPWIYNEETGTYTEAIGTIGQYDSDGCIRLSQQDIEELYSIVITKPTIVEIVADYKEAELPGTEVER</sequence>
<keyword evidence="10" id="KW-1185">Reference proteome</keyword>
<dbReference type="GO" id="GO:0018104">
    <property type="term" value="P:peptidoglycan-protein cross-linking"/>
    <property type="evidence" value="ECO:0007669"/>
    <property type="project" value="TreeGrafter"/>
</dbReference>
<feature type="active site" description="Nucleophile" evidence="7">
    <location>
        <position position="294"/>
    </location>
</feature>
<dbReference type="InterPro" id="IPR038063">
    <property type="entry name" value="Transpep_catalytic_dom"/>
</dbReference>
<reference evidence="9 10" key="2">
    <citation type="journal article" date="2011" name="Mol. Biol. Evol.">
        <title>Unity in variety--the pan-genome of the Chlamydiae.</title>
        <authorList>
            <person name="Collingro A."/>
            <person name="Tischler P."/>
            <person name="Weinmaier T."/>
            <person name="Penz T."/>
            <person name="Heinz E."/>
            <person name="Brunham R.C."/>
            <person name="Read T.D."/>
            <person name="Bavoil P.M."/>
            <person name="Sachse K."/>
            <person name="Kahane S."/>
            <person name="Friedman M.G."/>
            <person name="Rattei T."/>
            <person name="Myers G.S."/>
            <person name="Horn M."/>
        </authorList>
    </citation>
    <scope>NUCLEOTIDE SEQUENCE [LARGE SCALE GENOMIC DNA]</scope>
    <source>
        <strain evidence="10">ATCC VR-1471 / Z</strain>
    </source>
</reference>
<evidence type="ECO:0000313" key="9">
    <source>
        <dbReference type="EMBL" id="CCB88677.1"/>
    </source>
</evidence>
<keyword evidence="5 7" id="KW-0573">Peptidoglycan synthesis</keyword>
<reference key="1">
    <citation type="journal article" date="2011" name="Mol. Biol. Evol.">
        <title>Unity in variety -- the pan-genome of the Chlamydiae.</title>
        <authorList>
            <person name="Collingro A."/>
            <person name="Tischler P."/>
            <person name="Weinmaier T."/>
            <person name="Penz T."/>
            <person name="Heinz E."/>
            <person name="Brunham R.C."/>
            <person name="Read T.D."/>
            <person name="Bavoil P.M."/>
            <person name="Sachse K."/>
            <person name="Kahane S."/>
            <person name="Friedman M.G."/>
            <person name="Rattei T."/>
            <person name="Myers G.S.A."/>
            <person name="Horn M."/>
        </authorList>
    </citation>
    <scope>NUCLEOTIDE SEQUENCE</scope>
    <source>
        <strain>Z</strain>
    </source>
</reference>
<accession>F8L7E6</accession>
<evidence type="ECO:0000256" key="1">
    <source>
        <dbReference type="ARBA" id="ARBA00004752"/>
    </source>
</evidence>
<dbReference type="GO" id="GO:0008360">
    <property type="term" value="P:regulation of cell shape"/>
    <property type="evidence" value="ECO:0007669"/>
    <property type="project" value="UniProtKB-UniRule"/>
</dbReference>